<evidence type="ECO:0000313" key="8">
    <source>
        <dbReference type="EMBL" id="KAA5838447.1"/>
    </source>
</evidence>
<evidence type="ECO:0000256" key="5">
    <source>
        <dbReference type="ARBA" id="ARBA00023136"/>
    </source>
</evidence>
<dbReference type="FunFam" id="1.20.1250.20:FF:000018">
    <property type="entry name" value="MFS transporter permease"/>
    <property type="match status" value="1"/>
</dbReference>
<dbReference type="InterPro" id="IPR036259">
    <property type="entry name" value="MFS_trans_sf"/>
</dbReference>
<dbReference type="AlphaFoldDB" id="A0A5M7CDG4"/>
<name>A0A5M7CDG4_SACHI</name>
<feature type="transmembrane region" description="Helical" evidence="6">
    <location>
        <begin position="263"/>
        <end position="285"/>
    </location>
</feature>
<dbReference type="Gene3D" id="1.20.1250.20">
    <property type="entry name" value="MFS general substrate transporter like domains"/>
    <property type="match status" value="2"/>
</dbReference>
<evidence type="ECO:0000256" key="6">
    <source>
        <dbReference type="SAM" id="Phobius"/>
    </source>
</evidence>
<organism evidence="8 9">
    <name type="scientific">Saccharopolyspora hirsuta</name>
    <dbReference type="NCBI Taxonomy" id="1837"/>
    <lineage>
        <taxon>Bacteria</taxon>
        <taxon>Bacillati</taxon>
        <taxon>Actinomycetota</taxon>
        <taxon>Actinomycetes</taxon>
        <taxon>Pseudonocardiales</taxon>
        <taxon>Pseudonocardiaceae</taxon>
        <taxon>Saccharopolyspora</taxon>
    </lineage>
</organism>
<feature type="transmembrane region" description="Helical" evidence="6">
    <location>
        <begin position="348"/>
        <end position="373"/>
    </location>
</feature>
<dbReference type="PANTHER" id="PTHR43791:SF36">
    <property type="entry name" value="TRANSPORTER, PUTATIVE (AFU_ORTHOLOGUE AFUA_6G08340)-RELATED"/>
    <property type="match status" value="1"/>
</dbReference>
<keyword evidence="4 6" id="KW-1133">Transmembrane helix</keyword>
<dbReference type="GO" id="GO:0005886">
    <property type="term" value="C:plasma membrane"/>
    <property type="evidence" value="ECO:0007669"/>
    <property type="project" value="UniProtKB-SubCell"/>
</dbReference>
<feature type="transmembrane region" description="Helical" evidence="6">
    <location>
        <begin position="385"/>
        <end position="404"/>
    </location>
</feature>
<keyword evidence="9" id="KW-1185">Reference proteome</keyword>
<comment type="subcellular location">
    <subcellularLocation>
        <location evidence="1">Cell membrane</location>
        <topology evidence="1">Multi-pass membrane protein</topology>
    </subcellularLocation>
</comment>
<dbReference type="InterPro" id="IPR020846">
    <property type="entry name" value="MFS_dom"/>
</dbReference>
<dbReference type="InterPro" id="IPR011701">
    <property type="entry name" value="MFS"/>
</dbReference>
<dbReference type="Proteomes" id="UP000323946">
    <property type="component" value="Unassembled WGS sequence"/>
</dbReference>
<dbReference type="CDD" id="cd17319">
    <property type="entry name" value="MFS_ExuT_GudP_like"/>
    <property type="match status" value="1"/>
</dbReference>
<dbReference type="Pfam" id="PF07690">
    <property type="entry name" value="MFS_1"/>
    <property type="match status" value="1"/>
</dbReference>
<feature type="transmembrane region" description="Helical" evidence="6">
    <location>
        <begin position="321"/>
        <end position="341"/>
    </location>
</feature>
<evidence type="ECO:0000313" key="9">
    <source>
        <dbReference type="Proteomes" id="UP000323946"/>
    </source>
</evidence>
<keyword evidence="5 6" id="KW-0472">Membrane</keyword>
<protein>
    <submittedName>
        <fullName evidence="8">MFS transporter</fullName>
    </submittedName>
</protein>
<feature type="domain" description="Major facilitator superfamily (MFS) profile" evidence="7">
    <location>
        <begin position="1"/>
        <end position="409"/>
    </location>
</feature>
<evidence type="ECO:0000256" key="2">
    <source>
        <dbReference type="ARBA" id="ARBA00022448"/>
    </source>
</evidence>
<comment type="caution">
    <text evidence="8">The sequence shown here is derived from an EMBL/GenBank/DDBJ whole genome shotgun (WGS) entry which is preliminary data.</text>
</comment>
<dbReference type="SUPFAM" id="SSF103473">
    <property type="entry name" value="MFS general substrate transporter"/>
    <property type="match status" value="1"/>
</dbReference>
<reference evidence="8 9" key="1">
    <citation type="submission" date="2019-09" db="EMBL/GenBank/DDBJ databases">
        <title>Draft genome sequence of the thermophilic Saccharopolyspora hirsuta VKM Ac-666T.</title>
        <authorList>
            <person name="Lobastova T.G."/>
            <person name="Fokina V."/>
            <person name="Bragin E.Y."/>
            <person name="Shtratnikova V.Y."/>
            <person name="Starodumova I.P."/>
            <person name="Tarlachkov S.V."/>
            <person name="Donova M.V."/>
        </authorList>
    </citation>
    <scope>NUCLEOTIDE SEQUENCE [LARGE SCALE GENOMIC DNA]</scope>
    <source>
        <strain evidence="8 9">VKM Ac-666</strain>
    </source>
</reference>
<evidence type="ECO:0000256" key="1">
    <source>
        <dbReference type="ARBA" id="ARBA00004651"/>
    </source>
</evidence>
<keyword evidence="3 6" id="KW-0812">Transmembrane</keyword>
<evidence type="ECO:0000256" key="4">
    <source>
        <dbReference type="ARBA" id="ARBA00022989"/>
    </source>
</evidence>
<dbReference type="OrthoDB" id="9773957at2"/>
<feature type="transmembrane region" description="Helical" evidence="6">
    <location>
        <begin position="124"/>
        <end position="142"/>
    </location>
</feature>
<accession>A0A5M7CDG4</accession>
<sequence length="423" mass="44958">MPLLVVMLVVNQMDRTNIGFVREHLEADLGIGAAAYGLGAGLFFVAYAIFEVPSNMLLERFGARIWLSRIMISWGAVTFAMAFVQGPTSFYVGRFLLGVAEAGFFPGVMYYLTRWLPDRFRGRAVAIFLGGSSTAYIVTGPASGGLLELDGVLGVAGWKWMFLVQGVVSVLLGCYALVALVSRIGDARWLTAGEKAALSAAVAEDDRRREAAAAGDRQVSKLRLAVRPQVLLLCLIFFAMTLNGYAVTFWLPSMVGRIEGLSSFGIGLVSAVPWFVALVVMYLLGRRTDRTGVRRPWVPVMLLLAAGGTFASTFGSPVWGVVLIGLAAVGFKCAASQFWPIAQQALPLSVVAAGVALINSLGNLGGFVAPTAFGIVEETTGSTTLAMYGLAVASVLAAGLALFVRPAPRAEETITVEARKTAR</sequence>
<proteinExistence type="predicted"/>
<feature type="transmembrane region" description="Helical" evidence="6">
    <location>
        <begin position="162"/>
        <end position="181"/>
    </location>
</feature>
<feature type="transmembrane region" description="Helical" evidence="6">
    <location>
        <begin position="90"/>
        <end position="112"/>
    </location>
</feature>
<evidence type="ECO:0000259" key="7">
    <source>
        <dbReference type="PROSITE" id="PS50850"/>
    </source>
</evidence>
<dbReference type="PANTHER" id="PTHR43791">
    <property type="entry name" value="PERMEASE-RELATED"/>
    <property type="match status" value="1"/>
</dbReference>
<evidence type="ECO:0000256" key="3">
    <source>
        <dbReference type="ARBA" id="ARBA00022692"/>
    </source>
</evidence>
<dbReference type="PROSITE" id="PS50850">
    <property type="entry name" value="MFS"/>
    <property type="match status" value="1"/>
</dbReference>
<gene>
    <name evidence="8" type="ORF">F1721_00955</name>
</gene>
<dbReference type="EMBL" id="VWPH01000001">
    <property type="protein sequence ID" value="KAA5838447.1"/>
    <property type="molecule type" value="Genomic_DNA"/>
</dbReference>
<feature type="transmembrane region" description="Helical" evidence="6">
    <location>
        <begin position="297"/>
        <end position="315"/>
    </location>
</feature>
<keyword evidence="2" id="KW-0813">Transport</keyword>
<feature type="transmembrane region" description="Helical" evidence="6">
    <location>
        <begin position="31"/>
        <end position="50"/>
    </location>
</feature>
<dbReference type="GO" id="GO:0022857">
    <property type="term" value="F:transmembrane transporter activity"/>
    <property type="evidence" value="ECO:0007669"/>
    <property type="project" value="InterPro"/>
</dbReference>
<feature type="transmembrane region" description="Helical" evidence="6">
    <location>
        <begin position="230"/>
        <end position="251"/>
    </location>
</feature>
<feature type="transmembrane region" description="Helical" evidence="6">
    <location>
        <begin position="62"/>
        <end position="84"/>
    </location>
</feature>